<comment type="caution">
    <text evidence="1">The sequence shown here is derived from an EMBL/GenBank/DDBJ whole genome shotgun (WGS) entry which is preliminary data.</text>
</comment>
<gene>
    <name evidence="1" type="ORF">Tci_932318</name>
</gene>
<evidence type="ECO:0000313" key="1">
    <source>
        <dbReference type="EMBL" id="GFD60349.1"/>
    </source>
</evidence>
<reference evidence="1" key="1">
    <citation type="journal article" date="2019" name="Sci. Rep.">
        <title>Draft genome of Tanacetum cinerariifolium, the natural source of mosquito coil.</title>
        <authorList>
            <person name="Yamashiro T."/>
            <person name="Shiraishi A."/>
            <person name="Satake H."/>
            <person name="Nakayama K."/>
        </authorList>
    </citation>
    <scope>NUCLEOTIDE SEQUENCE</scope>
</reference>
<dbReference type="AlphaFoldDB" id="A0A699XKM2"/>
<feature type="non-terminal residue" evidence="1">
    <location>
        <position position="1"/>
    </location>
</feature>
<name>A0A699XKM2_TANCI</name>
<dbReference type="EMBL" id="BKCJ011876640">
    <property type="protein sequence ID" value="GFD60349.1"/>
    <property type="molecule type" value="Genomic_DNA"/>
</dbReference>
<proteinExistence type="predicted"/>
<accession>A0A699XKM2</accession>
<protein>
    <submittedName>
        <fullName evidence="1">Uncharacterized protein</fullName>
    </submittedName>
</protein>
<sequence length="49" mass="5126">KRSAAGWSSYKPGQSISGCFHPSFGPFDIDNSLQELKARVSAALDVAAG</sequence>
<organism evidence="1">
    <name type="scientific">Tanacetum cinerariifolium</name>
    <name type="common">Dalmatian daisy</name>
    <name type="synonym">Chrysanthemum cinerariifolium</name>
    <dbReference type="NCBI Taxonomy" id="118510"/>
    <lineage>
        <taxon>Eukaryota</taxon>
        <taxon>Viridiplantae</taxon>
        <taxon>Streptophyta</taxon>
        <taxon>Embryophyta</taxon>
        <taxon>Tracheophyta</taxon>
        <taxon>Spermatophyta</taxon>
        <taxon>Magnoliopsida</taxon>
        <taxon>eudicotyledons</taxon>
        <taxon>Gunneridae</taxon>
        <taxon>Pentapetalae</taxon>
        <taxon>asterids</taxon>
        <taxon>campanulids</taxon>
        <taxon>Asterales</taxon>
        <taxon>Asteraceae</taxon>
        <taxon>Asteroideae</taxon>
        <taxon>Anthemideae</taxon>
        <taxon>Anthemidinae</taxon>
        <taxon>Tanacetum</taxon>
    </lineage>
</organism>